<keyword evidence="2" id="KW-1185">Reference proteome</keyword>
<feature type="non-terminal residue" evidence="1">
    <location>
        <position position="1"/>
    </location>
</feature>
<protein>
    <recommendedName>
        <fullName evidence="3">Peptidase A2 domain-containing protein</fullName>
    </recommendedName>
</protein>
<dbReference type="AlphaFoldDB" id="A0A9P5ZTR9"/>
<evidence type="ECO:0000313" key="2">
    <source>
        <dbReference type="Proteomes" id="UP000807025"/>
    </source>
</evidence>
<dbReference type="OrthoDB" id="3068303at2759"/>
<evidence type="ECO:0008006" key="3">
    <source>
        <dbReference type="Google" id="ProtNLM"/>
    </source>
</evidence>
<accession>A0A9P5ZTR9</accession>
<organism evidence="1 2">
    <name type="scientific">Pleurotus eryngii</name>
    <name type="common">Boletus of the steppes</name>
    <dbReference type="NCBI Taxonomy" id="5323"/>
    <lineage>
        <taxon>Eukaryota</taxon>
        <taxon>Fungi</taxon>
        <taxon>Dikarya</taxon>
        <taxon>Basidiomycota</taxon>
        <taxon>Agaricomycotina</taxon>
        <taxon>Agaricomycetes</taxon>
        <taxon>Agaricomycetidae</taxon>
        <taxon>Agaricales</taxon>
        <taxon>Pleurotineae</taxon>
        <taxon>Pleurotaceae</taxon>
        <taxon>Pleurotus</taxon>
    </lineage>
</organism>
<name>A0A9P5ZTR9_PLEER</name>
<comment type="caution">
    <text evidence="1">The sequence shown here is derived from an EMBL/GenBank/DDBJ whole genome shotgun (WGS) entry which is preliminary data.</text>
</comment>
<dbReference type="EMBL" id="MU154581">
    <property type="protein sequence ID" value="KAF9493804.1"/>
    <property type="molecule type" value="Genomic_DNA"/>
</dbReference>
<sequence>RQFPEGRSSLGIRALQITAHIRSLETSAIEAHLDSGADVTLMSEDFLNTLADPPKIQEGVCMQLYQLTGSA</sequence>
<gene>
    <name evidence="1" type="ORF">BDN71DRAFT_1394317</name>
</gene>
<proteinExistence type="predicted"/>
<dbReference type="Proteomes" id="UP000807025">
    <property type="component" value="Unassembled WGS sequence"/>
</dbReference>
<evidence type="ECO:0000313" key="1">
    <source>
        <dbReference type="EMBL" id="KAF9493804.1"/>
    </source>
</evidence>
<reference evidence="1" key="1">
    <citation type="submission" date="2020-11" db="EMBL/GenBank/DDBJ databases">
        <authorList>
            <consortium name="DOE Joint Genome Institute"/>
            <person name="Ahrendt S."/>
            <person name="Riley R."/>
            <person name="Andreopoulos W."/>
            <person name="Labutti K."/>
            <person name="Pangilinan J."/>
            <person name="Ruiz-Duenas F.J."/>
            <person name="Barrasa J.M."/>
            <person name="Sanchez-Garcia M."/>
            <person name="Camarero S."/>
            <person name="Miyauchi S."/>
            <person name="Serrano A."/>
            <person name="Linde D."/>
            <person name="Babiker R."/>
            <person name="Drula E."/>
            <person name="Ayuso-Fernandez I."/>
            <person name="Pacheco R."/>
            <person name="Padilla G."/>
            <person name="Ferreira P."/>
            <person name="Barriuso J."/>
            <person name="Kellner H."/>
            <person name="Castanera R."/>
            <person name="Alfaro M."/>
            <person name="Ramirez L."/>
            <person name="Pisabarro A.G."/>
            <person name="Kuo A."/>
            <person name="Tritt A."/>
            <person name="Lipzen A."/>
            <person name="He G."/>
            <person name="Yan M."/>
            <person name="Ng V."/>
            <person name="Cullen D."/>
            <person name="Martin F."/>
            <person name="Rosso M.-N."/>
            <person name="Henrissat B."/>
            <person name="Hibbett D."/>
            <person name="Martinez A.T."/>
            <person name="Grigoriev I.V."/>
        </authorList>
    </citation>
    <scope>NUCLEOTIDE SEQUENCE</scope>
    <source>
        <strain evidence="1">ATCC 90797</strain>
    </source>
</reference>